<accession>A0A834XJY4</accession>
<keyword evidence="1" id="KW-1133">Transmembrane helix</keyword>
<evidence type="ECO:0000256" key="1">
    <source>
        <dbReference type="SAM" id="Phobius"/>
    </source>
</evidence>
<keyword evidence="1" id="KW-0472">Membrane</keyword>
<evidence type="ECO:0000313" key="2">
    <source>
        <dbReference type="EMBL" id="KAF7844663.1"/>
    </source>
</evidence>
<reference evidence="2" key="1">
    <citation type="submission" date="2020-09" db="EMBL/GenBank/DDBJ databases">
        <title>Genome-Enabled Discovery of Anthraquinone Biosynthesis in Senna tora.</title>
        <authorList>
            <person name="Kang S.-H."/>
            <person name="Pandey R.P."/>
            <person name="Lee C.-M."/>
            <person name="Sim J.-S."/>
            <person name="Jeong J.-T."/>
            <person name="Choi B.-S."/>
            <person name="Jung M."/>
            <person name="Ginzburg D."/>
            <person name="Zhao K."/>
            <person name="Won S.Y."/>
            <person name="Oh T.-J."/>
            <person name="Yu Y."/>
            <person name="Kim N.-H."/>
            <person name="Lee O.R."/>
            <person name="Lee T.-H."/>
            <person name="Bashyal P."/>
            <person name="Kim T.-S."/>
            <person name="Lee W.-H."/>
            <person name="Kawkins C."/>
            <person name="Kim C.-K."/>
            <person name="Kim J.S."/>
            <person name="Ahn B.O."/>
            <person name="Rhee S.Y."/>
            <person name="Sohng J.K."/>
        </authorList>
    </citation>
    <scope>NUCLEOTIDE SEQUENCE</scope>
    <source>
        <tissue evidence="2">Leaf</tissue>
    </source>
</reference>
<protein>
    <submittedName>
        <fullName evidence="2">Uncharacterized protein</fullName>
    </submittedName>
</protein>
<dbReference type="Proteomes" id="UP000634136">
    <property type="component" value="Unassembled WGS sequence"/>
</dbReference>
<sequence length="105" mass="11804">MTVEIAWYKPVVRCVTLVILVGIERIPRVAPRERAPRPLLWQLKLHPLVCLVGSFWLVVMLSNVLIPRGVGLHPVLAYLNGGIAGGLMNRCALIANCWKTEMQFF</sequence>
<name>A0A834XJY4_9FABA</name>
<feature type="transmembrane region" description="Helical" evidence="1">
    <location>
        <begin position="45"/>
        <end position="66"/>
    </location>
</feature>
<organism evidence="2 3">
    <name type="scientific">Senna tora</name>
    <dbReference type="NCBI Taxonomy" id="362788"/>
    <lineage>
        <taxon>Eukaryota</taxon>
        <taxon>Viridiplantae</taxon>
        <taxon>Streptophyta</taxon>
        <taxon>Embryophyta</taxon>
        <taxon>Tracheophyta</taxon>
        <taxon>Spermatophyta</taxon>
        <taxon>Magnoliopsida</taxon>
        <taxon>eudicotyledons</taxon>
        <taxon>Gunneridae</taxon>
        <taxon>Pentapetalae</taxon>
        <taxon>rosids</taxon>
        <taxon>fabids</taxon>
        <taxon>Fabales</taxon>
        <taxon>Fabaceae</taxon>
        <taxon>Caesalpinioideae</taxon>
        <taxon>Cassia clade</taxon>
        <taxon>Senna</taxon>
    </lineage>
</organism>
<keyword evidence="1" id="KW-0812">Transmembrane</keyword>
<keyword evidence="3" id="KW-1185">Reference proteome</keyword>
<evidence type="ECO:0000313" key="3">
    <source>
        <dbReference type="Proteomes" id="UP000634136"/>
    </source>
</evidence>
<proteinExistence type="predicted"/>
<dbReference type="EMBL" id="JAAIUW010000001">
    <property type="protein sequence ID" value="KAF7844663.1"/>
    <property type="molecule type" value="Genomic_DNA"/>
</dbReference>
<comment type="caution">
    <text evidence="2">The sequence shown here is derived from an EMBL/GenBank/DDBJ whole genome shotgun (WGS) entry which is preliminary data.</text>
</comment>
<dbReference type="AlphaFoldDB" id="A0A834XJY4"/>
<feature type="transmembrane region" description="Helical" evidence="1">
    <location>
        <begin position="78"/>
        <end position="98"/>
    </location>
</feature>
<gene>
    <name evidence="2" type="ORF">G2W53_001568</name>
</gene>